<dbReference type="EMBL" id="JARJCM010000079">
    <property type="protein sequence ID" value="KAJ7031736.1"/>
    <property type="molecule type" value="Genomic_DNA"/>
</dbReference>
<feature type="region of interest" description="Disordered" evidence="1">
    <location>
        <begin position="1"/>
        <end position="106"/>
    </location>
</feature>
<feature type="compositionally biased region" description="Basic and acidic residues" evidence="1">
    <location>
        <begin position="44"/>
        <end position="53"/>
    </location>
</feature>
<evidence type="ECO:0000256" key="1">
    <source>
        <dbReference type="SAM" id="MobiDB-lite"/>
    </source>
</evidence>
<name>A0AAD6SRC3_9AGAR</name>
<comment type="caution">
    <text evidence="2">The sequence shown here is derived from an EMBL/GenBank/DDBJ whole genome shotgun (WGS) entry which is preliminary data.</text>
</comment>
<proteinExistence type="predicted"/>
<protein>
    <recommendedName>
        <fullName evidence="4">ZZ-type domain-containing protein</fullName>
    </recommendedName>
</protein>
<gene>
    <name evidence="2" type="ORF">C8F04DRAFT_1109591</name>
</gene>
<feature type="region of interest" description="Disordered" evidence="1">
    <location>
        <begin position="794"/>
        <end position="816"/>
    </location>
</feature>
<sequence length="1599" mass="181417">MANPFSRWWRGRRTNPTATSPDDSPVAASPTRPLLGWWRGRRSRGTDVKHNASDNRPPPSESPPVAPTNPPPSISKAPVRSAMKKSAGAQDPGNKQGRGRVHFGEGSETIIEVVSDSDEESSESTPDFVPSTMDVLARLSVTYPFVQAVFLLFKFVSQQKELINDRKSKHLFEEMAKGVRALTHIDELDLEQSETSIKNLTEICEKMAMDIKACCNVLDVYQRLQPLQKFLTAGTWNELFAEHAIQFEARQQELHAALNLSVAAPRGMTMIVAEFDSCKPPHAADFDMWIAEVGGREKLMSDETSTSWGKLLVYQTPLVSEGPSGNPRVGEPRVKEFREEYELISRDVVSLLQDNRKSLAHRLTLVDTVDPDLTTEIARSRDSIGDMDRESYTAPTTLRPPIMSRMPSSASIKKAIGAPGFESKPRRESLHIWDHTEHIVDPASDAVMNSNLQDFGDALLDLIPPLMDALTSLSKIHPFLTVVFIPFKLAYTLEKDRHDNDRKRQSLFKQMTDAVRALLQMERLDFQHSQWTKDGIHVTTRLDQICRDMGDNVKECSNIIDLYHKRQPVLRYLTEGTWNERFATCVMNFQKRDQELSVALNLQIAADIQDVKTQMQDLKILFSKMLPTHGADFAHWIRTQGGEGGIEGVLENEDKCKDLLKYQTRLVGTHSLELTGPQASGKRGESPFTGKTLHDEYLLITQAKDLNSLLAQNMKVLELSIDAQHQDLTAKVEGAADRVVDRVVDAFHRGPHERLQDRIMVEVWKGQGWRGSTKTWKLVLALRDHLVELAEMEKSGDGRNTPAPLPHQDSVSTTVPGDNVAEEEKLLSPEDLWAIECLQVRRLRNLNQVLDPDASGFSTIAEVNTFTKSCPPKWRLPHWVAYWVVGWQASATAYCAEIDDLVAQMVLIRDRVRVKMPGNRKFIDDYLDVIWPIVIALTSGVERHYLPHFLARKFQDYVDSQEKTLRTRLEKIRYVIDSASTVVQALIPGDHIERTILTLVALLMRRHLAKMHLCLTKDISENELFDDSLAIRVVVDVAWDRYSHLLDSFKHQQVADLKPMFEWFSCGLVRNYFGWKSPLNREHYRNTVIQSPSAEIQEINPDELEGILVYNANGSKLPIPQQGMGEPDESQSFNGQLSDVRQLDKHLESRERSLPPLIEVAESTPTHDTQMNNIGLWFGFHSDTHPPYNGMFEVCIATSATDAAQVVILGSGAAESFEWTTTGQITGEDHSVHFRRSFSDGYVQCYDGIFDPVRRIISGTYCHESDDPEDSSRFFLKPGVMRNPSKSLLVFALDTVVGHFRRKAAFARALEYMKRVQLYVQLSVQSSGPGSFLHAIRMLKTLDEVNWEPEVRCEMDMLASWYKRAEESHGFLQCDACHKSISRSRILCLECEPKEFENSVDLDAQDACISASTLIGRSDVMHTPTHLLLKIRYRLLLRDHADTKQAAIHCSKLATLNYETTDNGFTQCLICCERAYTPCWYCLDCEAVEAFVCDACEKEIDNLAPWKYQRRYRTELANSTPHNILHRLIRFGVKPEIVPKPDTERMASIEHLRLLESRMSELLNQRHNEMTSRVDEVDARLGRMESLLQSLRQSSNISL</sequence>
<feature type="compositionally biased region" description="Pro residues" evidence="1">
    <location>
        <begin position="56"/>
        <end position="73"/>
    </location>
</feature>
<evidence type="ECO:0000313" key="2">
    <source>
        <dbReference type="EMBL" id="KAJ7031736.1"/>
    </source>
</evidence>
<evidence type="ECO:0008006" key="4">
    <source>
        <dbReference type="Google" id="ProtNLM"/>
    </source>
</evidence>
<dbReference type="Proteomes" id="UP001218188">
    <property type="component" value="Unassembled WGS sequence"/>
</dbReference>
<accession>A0AAD6SRC3</accession>
<organism evidence="2 3">
    <name type="scientific">Mycena alexandri</name>
    <dbReference type="NCBI Taxonomy" id="1745969"/>
    <lineage>
        <taxon>Eukaryota</taxon>
        <taxon>Fungi</taxon>
        <taxon>Dikarya</taxon>
        <taxon>Basidiomycota</taxon>
        <taxon>Agaricomycotina</taxon>
        <taxon>Agaricomycetes</taxon>
        <taxon>Agaricomycetidae</taxon>
        <taxon>Agaricales</taxon>
        <taxon>Marasmiineae</taxon>
        <taxon>Mycenaceae</taxon>
        <taxon>Mycena</taxon>
    </lineage>
</organism>
<reference evidence="2" key="1">
    <citation type="submission" date="2023-03" db="EMBL/GenBank/DDBJ databases">
        <title>Massive genome expansion in bonnet fungi (Mycena s.s.) driven by repeated elements and novel gene families across ecological guilds.</title>
        <authorList>
            <consortium name="Lawrence Berkeley National Laboratory"/>
            <person name="Harder C.B."/>
            <person name="Miyauchi S."/>
            <person name="Viragh M."/>
            <person name="Kuo A."/>
            <person name="Thoen E."/>
            <person name="Andreopoulos B."/>
            <person name="Lu D."/>
            <person name="Skrede I."/>
            <person name="Drula E."/>
            <person name="Henrissat B."/>
            <person name="Morin E."/>
            <person name="Kohler A."/>
            <person name="Barry K."/>
            <person name="LaButti K."/>
            <person name="Morin E."/>
            <person name="Salamov A."/>
            <person name="Lipzen A."/>
            <person name="Mereny Z."/>
            <person name="Hegedus B."/>
            <person name="Baldrian P."/>
            <person name="Stursova M."/>
            <person name="Weitz H."/>
            <person name="Taylor A."/>
            <person name="Grigoriev I.V."/>
            <person name="Nagy L.G."/>
            <person name="Martin F."/>
            <person name="Kauserud H."/>
        </authorList>
    </citation>
    <scope>NUCLEOTIDE SEQUENCE</scope>
    <source>
        <strain evidence="2">CBHHK200</strain>
    </source>
</reference>
<evidence type="ECO:0000313" key="3">
    <source>
        <dbReference type="Proteomes" id="UP001218188"/>
    </source>
</evidence>
<keyword evidence="3" id="KW-1185">Reference proteome</keyword>